<dbReference type="PANTHER" id="PTHR34613:SF1">
    <property type="entry name" value="SLL6017 PROTEIN"/>
    <property type="match status" value="1"/>
</dbReference>
<comment type="caution">
    <text evidence="1">The sequence shown here is derived from an EMBL/GenBank/DDBJ whole genome shotgun (WGS) entry which is preliminary data.</text>
</comment>
<evidence type="ECO:0008006" key="3">
    <source>
        <dbReference type="Google" id="ProtNLM"/>
    </source>
</evidence>
<keyword evidence="2" id="KW-1185">Reference proteome</keyword>
<organism evidence="1 2">
    <name type="scientific">Nonomuraea roseoviolacea subsp. carminata</name>
    <dbReference type="NCBI Taxonomy" id="160689"/>
    <lineage>
        <taxon>Bacteria</taxon>
        <taxon>Bacillati</taxon>
        <taxon>Actinomycetota</taxon>
        <taxon>Actinomycetes</taxon>
        <taxon>Streptosporangiales</taxon>
        <taxon>Streptosporangiaceae</taxon>
        <taxon>Nonomuraea</taxon>
    </lineage>
</organism>
<proteinExistence type="predicted"/>
<evidence type="ECO:0000313" key="2">
    <source>
        <dbReference type="Proteomes" id="UP001320766"/>
    </source>
</evidence>
<gene>
    <name evidence="1" type="ORF">HD595_004899</name>
</gene>
<sequence length="300" mass="32916">MPSPRHDALVRLFSSRPELVVEVLRDLLGVELPATPLIRLEKSTFNTRPSDDIEADLVIVLGPPQAPAHAIIVEIQQDKSKNPRQLARYAAALWLLLGCDVTVLVVCPDRGVAAHYAAPVESGLTGYRLQAQVLGPDGIPAIIDPQEAAANLWLSAIAVMVHGGDRKVVEAFATALTELRDPYAPKYYEYAYSMSSPDVRRLLEEIMTSTDWPVYSPFAREHYGRGLDEGRAEGRAEGEAKGKAEEAARMLLLVLAARGFELPDDMRVQISTCDDLAQLESWTTRAVTAQALQELFDQSA</sequence>
<dbReference type="Proteomes" id="UP001320766">
    <property type="component" value="Unassembled WGS sequence"/>
</dbReference>
<evidence type="ECO:0000313" key="1">
    <source>
        <dbReference type="EMBL" id="MCP2348777.1"/>
    </source>
</evidence>
<protein>
    <recommendedName>
        <fullName evidence="3">Rpn family recombination-promoting nuclease/putative transposase</fullName>
    </recommendedName>
</protein>
<reference evidence="1 2" key="1">
    <citation type="submission" date="2022-06" db="EMBL/GenBank/DDBJ databases">
        <title>Sequencing the genomes of 1000 actinobacteria strains.</title>
        <authorList>
            <person name="Klenk H.-P."/>
        </authorList>
    </citation>
    <scope>NUCLEOTIDE SEQUENCE [LARGE SCALE GENOMIC DNA]</scope>
    <source>
        <strain evidence="1 2">DSM 44170</strain>
    </source>
</reference>
<name>A0ABT1K533_9ACTN</name>
<dbReference type="EMBL" id="JAMZEC010000001">
    <property type="protein sequence ID" value="MCP2348777.1"/>
    <property type="molecule type" value="Genomic_DNA"/>
</dbReference>
<dbReference type="PANTHER" id="PTHR34613">
    <property type="entry name" value="SLL0800 PROTEIN"/>
    <property type="match status" value="1"/>
</dbReference>
<accession>A0ABT1K533</accession>
<dbReference type="RefSeq" id="WP_253772809.1">
    <property type="nucleotide sequence ID" value="NZ_BAAAVE010000007.1"/>
</dbReference>